<dbReference type="EMBL" id="DF968182">
    <property type="protein sequence ID" value="GAP43811.1"/>
    <property type="molecule type" value="Genomic_DNA"/>
</dbReference>
<feature type="transmembrane region" description="Helical" evidence="4">
    <location>
        <begin position="56"/>
        <end position="72"/>
    </location>
</feature>
<dbReference type="Pfam" id="PF00488">
    <property type="entry name" value="MutS_V"/>
    <property type="match status" value="1"/>
</dbReference>
<evidence type="ECO:0000256" key="4">
    <source>
        <dbReference type="SAM" id="Phobius"/>
    </source>
</evidence>
<protein>
    <submittedName>
        <fullName evidence="6">Protein containing MutS domain III/MutS domain V</fullName>
    </submittedName>
</protein>
<sequence>MADFSPEAVYRQMLGEAVIERDKLAGKARRYSVARLITFLAFVAGVYLSISSMPVWWIGSAVLLAGFVALMIRHGKVLEAQKFNGAQIVSLEQEVEACKGNYSLFEGGGSFADSHHPYATDLDLFGDFSLFQALNRTVSPLGKETLAVWLKNLLNNPDEIRLRQNAVKELSAMPGWRIKFRALGMVADESANDLPSFYQWLETPALFSSPVFRVAVALIPVLSFVVLLLLSAGMISVQLFLLYLLIPLSLTGFYTKSINRRHMMLSRKVDLLQKYASRFTMVEQEPFTSAQMLNYKGRLQTGNNGAGNSIHKLGRITSSLDTRLNFLAGFVLNVLLLWDIRQIRRLEEWQRANRIPIPVWFGALAETEAITSIAAFAYCNPAYIFPETASGSLMLSAEEAGHPLIEAAGRVNNDILLPGKGHFNIITGANMAGKSTYLRTIGVNLVLAMCGSPVCARSFTFYPAGIYTSLRTTDSLSASQSYFFAELLRLKELIDRLNAGETLYILLDEILKGTNSADKQAGSKALLRQLIGMEASGFIATHDLELGRLAEAFPERIVNNSFEAVIDGEALHFDYKLKPGIARNMNATFLMQRMGITIHDPE</sequence>
<dbReference type="GO" id="GO:0006298">
    <property type="term" value="P:mismatch repair"/>
    <property type="evidence" value="ECO:0007669"/>
    <property type="project" value="InterPro"/>
</dbReference>
<dbReference type="SUPFAM" id="SSF48334">
    <property type="entry name" value="DNA repair protein MutS, domain III"/>
    <property type="match status" value="1"/>
</dbReference>
<dbReference type="SMART" id="SM00534">
    <property type="entry name" value="MUTSac"/>
    <property type="match status" value="1"/>
</dbReference>
<dbReference type="Proteomes" id="UP000053091">
    <property type="component" value="Unassembled WGS sequence"/>
</dbReference>
<keyword evidence="3" id="KW-0238">DNA-binding</keyword>
<proteinExistence type="predicted"/>
<dbReference type="SUPFAM" id="SSF52540">
    <property type="entry name" value="P-loop containing nucleoside triphosphate hydrolases"/>
    <property type="match status" value="1"/>
</dbReference>
<evidence type="ECO:0000256" key="2">
    <source>
        <dbReference type="ARBA" id="ARBA00022840"/>
    </source>
</evidence>
<dbReference type="InterPro" id="IPR000432">
    <property type="entry name" value="DNA_mismatch_repair_MutS_C"/>
</dbReference>
<dbReference type="RefSeq" id="WP_062041558.1">
    <property type="nucleotide sequence ID" value="NZ_DF968182.1"/>
</dbReference>
<dbReference type="OrthoDB" id="9802448at2"/>
<dbReference type="CDD" id="cd03283">
    <property type="entry name" value="ABC_MutS-like"/>
    <property type="match status" value="1"/>
</dbReference>
<keyword evidence="7" id="KW-1185">Reference proteome</keyword>
<evidence type="ECO:0000313" key="6">
    <source>
        <dbReference type="EMBL" id="GAP43811.1"/>
    </source>
</evidence>
<dbReference type="GO" id="GO:0005829">
    <property type="term" value="C:cytosol"/>
    <property type="evidence" value="ECO:0007669"/>
    <property type="project" value="TreeGrafter"/>
</dbReference>
<dbReference type="Gene3D" id="3.40.50.300">
    <property type="entry name" value="P-loop containing nucleotide triphosphate hydrolases"/>
    <property type="match status" value="1"/>
</dbReference>
<dbReference type="InterPro" id="IPR045076">
    <property type="entry name" value="MutS"/>
</dbReference>
<dbReference type="AlphaFoldDB" id="A0A0S7C4F4"/>
<keyword evidence="4" id="KW-1133">Transmembrane helix</keyword>
<dbReference type="STRING" id="1678841.TBC1_111969"/>
<dbReference type="InterPro" id="IPR036187">
    <property type="entry name" value="DNA_mismatch_repair_MutS_sf"/>
</dbReference>
<feature type="transmembrane region" description="Helical" evidence="4">
    <location>
        <begin position="33"/>
        <end position="50"/>
    </location>
</feature>
<keyword evidence="1" id="KW-0547">Nucleotide-binding</keyword>
<evidence type="ECO:0000313" key="7">
    <source>
        <dbReference type="Proteomes" id="UP000053091"/>
    </source>
</evidence>
<dbReference type="InterPro" id="IPR027417">
    <property type="entry name" value="P-loop_NTPase"/>
</dbReference>
<evidence type="ECO:0000256" key="3">
    <source>
        <dbReference type="ARBA" id="ARBA00023125"/>
    </source>
</evidence>
<evidence type="ECO:0000256" key="1">
    <source>
        <dbReference type="ARBA" id="ARBA00022741"/>
    </source>
</evidence>
<feature type="domain" description="DNA mismatch repair proteins mutS family" evidence="5">
    <location>
        <begin position="421"/>
        <end position="600"/>
    </location>
</feature>
<accession>A0A0S7C4F4</accession>
<name>A0A0S7C4F4_9BACT</name>
<evidence type="ECO:0000259" key="5">
    <source>
        <dbReference type="SMART" id="SM00534"/>
    </source>
</evidence>
<gene>
    <name evidence="6" type="ORF">TBC1_111969</name>
</gene>
<dbReference type="PANTHER" id="PTHR11361:SF99">
    <property type="entry name" value="DNA MISMATCH REPAIR PROTEIN"/>
    <property type="match status" value="1"/>
</dbReference>
<organism evidence="6">
    <name type="scientific">Lentimicrobium saccharophilum</name>
    <dbReference type="NCBI Taxonomy" id="1678841"/>
    <lineage>
        <taxon>Bacteria</taxon>
        <taxon>Pseudomonadati</taxon>
        <taxon>Bacteroidota</taxon>
        <taxon>Bacteroidia</taxon>
        <taxon>Bacteroidales</taxon>
        <taxon>Lentimicrobiaceae</taxon>
        <taxon>Lentimicrobium</taxon>
    </lineage>
</organism>
<dbReference type="GO" id="GO:0030983">
    <property type="term" value="F:mismatched DNA binding"/>
    <property type="evidence" value="ECO:0007669"/>
    <property type="project" value="InterPro"/>
</dbReference>
<keyword evidence="4" id="KW-0472">Membrane</keyword>
<dbReference type="PANTHER" id="PTHR11361">
    <property type="entry name" value="DNA MISMATCH REPAIR PROTEIN MUTS FAMILY MEMBER"/>
    <property type="match status" value="1"/>
</dbReference>
<reference evidence="6" key="1">
    <citation type="journal article" date="2015" name="Genome Announc.">
        <title>Draft Genome Sequence of Bacteroidales Strain TBC1, a Novel Isolate from a Methanogenic Wastewater Treatment System.</title>
        <authorList>
            <person name="Tourlousse D.M."/>
            <person name="Matsuura N."/>
            <person name="Sun L."/>
            <person name="Toyonaga M."/>
            <person name="Kuroda K."/>
            <person name="Ohashi A."/>
            <person name="Cruz R."/>
            <person name="Yamaguchi T."/>
            <person name="Sekiguchi Y."/>
        </authorList>
    </citation>
    <scope>NUCLEOTIDE SEQUENCE [LARGE SCALE GENOMIC DNA]</scope>
    <source>
        <strain evidence="6">TBC1</strain>
    </source>
</reference>
<keyword evidence="2" id="KW-0067">ATP-binding</keyword>
<dbReference type="GO" id="GO:0140664">
    <property type="term" value="F:ATP-dependent DNA damage sensor activity"/>
    <property type="evidence" value="ECO:0007669"/>
    <property type="project" value="InterPro"/>
</dbReference>
<dbReference type="GO" id="GO:0005524">
    <property type="term" value="F:ATP binding"/>
    <property type="evidence" value="ECO:0007669"/>
    <property type="project" value="UniProtKB-KW"/>
</dbReference>
<dbReference type="Gene3D" id="1.10.1420.10">
    <property type="match status" value="1"/>
</dbReference>
<dbReference type="PATRIC" id="fig|1678841.3.peg.2202"/>
<keyword evidence="4" id="KW-0812">Transmembrane</keyword>